<gene>
    <name evidence="2" type="ORF">GIB67_011368</name>
</gene>
<feature type="compositionally biased region" description="Low complexity" evidence="1">
    <location>
        <begin position="56"/>
        <end position="90"/>
    </location>
</feature>
<feature type="region of interest" description="Disordered" evidence="1">
    <location>
        <begin position="1"/>
        <end position="125"/>
    </location>
</feature>
<protein>
    <recommendedName>
        <fullName evidence="4">Serine-rich protein-like protein</fullName>
    </recommendedName>
</protein>
<dbReference type="EMBL" id="JACGCM010002391">
    <property type="protein sequence ID" value="KAF6140349.1"/>
    <property type="molecule type" value="Genomic_DNA"/>
</dbReference>
<organism evidence="2 3">
    <name type="scientific">Kingdonia uniflora</name>
    <dbReference type="NCBI Taxonomy" id="39325"/>
    <lineage>
        <taxon>Eukaryota</taxon>
        <taxon>Viridiplantae</taxon>
        <taxon>Streptophyta</taxon>
        <taxon>Embryophyta</taxon>
        <taxon>Tracheophyta</taxon>
        <taxon>Spermatophyta</taxon>
        <taxon>Magnoliopsida</taxon>
        <taxon>Ranunculales</taxon>
        <taxon>Circaeasteraceae</taxon>
        <taxon>Kingdonia</taxon>
    </lineage>
</organism>
<name>A0A7J7LCR9_9MAGN</name>
<dbReference type="Proteomes" id="UP000541444">
    <property type="component" value="Unassembled WGS sequence"/>
</dbReference>
<evidence type="ECO:0008006" key="4">
    <source>
        <dbReference type="Google" id="ProtNLM"/>
    </source>
</evidence>
<evidence type="ECO:0000313" key="2">
    <source>
        <dbReference type="EMBL" id="KAF6140349.1"/>
    </source>
</evidence>
<proteinExistence type="predicted"/>
<reference evidence="2 3" key="1">
    <citation type="journal article" date="2020" name="IScience">
        <title>Genome Sequencing of the Endangered Kingdonia uniflora (Circaeasteraceae, Ranunculales) Reveals Potential Mechanisms of Evolutionary Specialization.</title>
        <authorList>
            <person name="Sun Y."/>
            <person name="Deng T."/>
            <person name="Zhang A."/>
            <person name="Moore M.J."/>
            <person name="Landis J.B."/>
            <person name="Lin N."/>
            <person name="Zhang H."/>
            <person name="Zhang X."/>
            <person name="Huang J."/>
            <person name="Zhang X."/>
            <person name="Sun H."/>
            <person name="Wang H."/>
        </authorList>
    </citation>
    <scope>NUCLEOTIDE SEQUENCE [LARGE SCALE GENOMIC DNA]</scope>
    <source>
        <strain evidence="2">TB1705</strain>
        <tissue evidence="2">Leaf</tissue>
    </source>
</reference>
<evidence type="ECO:0000256" key="1">
    <source>
        <dbReference type="SAM" id="MobiDB-lite"/>
    </source>
</evidence>
<accession>A0A7J7LCR9</accession>
<keyword evidence="3" id="KW-1185">Reference proteome</keyword>
<evidence type="ECO:0000313" key="3">
    <source>
        <dbReference type="Proteomes" id="UP000541444"/>
    </source>
</evidence>
<feature type="compositionally biased region" description="Low complexity" evidence="1">
    <location>
        <begin position="104"/>
        <end position="116"/>
    </location>
</feature>
<dbReference type="PANTHER" id="PTHR33132:SF135">
    <property type="entry name" value="OS02G0799700 PROTEIN"/>
    <property type="match status" value="1"/>
</dbReference>
<dbReference type="PANTHER" id="PTHR33132">
    <property type="entry name" value="OSJNBB0118P14.9 PROTEIN"/>
    <property type="match status" value="1"/>
</dbReference>
<comment type="caution">
    <text evidence="2">The sequence shown here is derived from an EMBL/GenBank/DDBJ whole genome shotgun (WGS) entry which is preliminary data.</text>
</comment>
<feature type="region of interest" description="Disordered" evidence="1">
    <location>
        <begin position="184"/>
        <end position="213"/>
    </location>
</feature>
<dbReference type="AlphaFoldDB" id="A0A7J7LCR9"/>
<dbReference type="OrthoDB" id="1931102at2759"/>
<sequence length="213" mass="23441">MATRTTRSRGPVLGFQTTPNRYSSSPSPSSSSSSGFTSTFSSSYSRSTNNFFQRRSPSPTHYTTTTTNSSSPSVRFSSSTSPSQSIVTSPRDTHQQFLLKKRSSSSSSSSSSSQQQKKTCMCSPTTHPGSFRCSLHKNLKTNMVSFPSNRLNPMRRSAMTNSLVRIGTVEGDLVKRALAALIRPSSHQQKRRETFTPKPSRLSIMTKADNDDF</sequence>
<feature type="compositionally biased region" description="Low complexity" evidence="1">
    <location>
        <begin position="21"/>
        <end position="47"/>
    </location>
</feature>